<evidence type="ECO:0000259" key="9">
    <source>
        <dbReference type="PROSITE" id="PS51705"/>
    </source>
</evidence>
<keyword evidence="3 6" id="KW-0547">Nucleotide-binding</keyword>
<feature type="binding site" evidence="7">
    <location>
        <begin position="256"/>
        <end position="259"/>
    </location>
    <ligand>
        <name>GTP</name>
        <dbReference type="ChEBI" id="CHEBI:37565"/>
    </ligand>
</feature>
<comment type="subunit">
    <text evidence="6">Monomer. Associates with the 50S ribosomal subunit.</text>
</comment>
<dbReference type="InterPro" id="IPR032305">
    <property type="entry name" value="GTP-bd_M"/>
</dbReference>
<evidence type="ECO:0000313" key="10">
    <source>
        <dbReference type="EMBL" id="RZO27773.1"/>
    </source>
</evidence>
<dbReference type="Gene3D" id="3.40.50.11060">
    <property type="entry name" value="GTPase HflX, N-terminal domain"/>
    <property type="match status" value="1"/>
</dbReference>
<organism evidence="10 11">
    <name type="scientific">SAR86 cluster bacterium</name>
    <dbReference type="NCBI Taxonomy" id="2030880"/>
    <lineage>
        <taxon>Bacteria</taxon>
        <taxon>Pseudomonadati</taxon>
        <taxon>Pseudomonadota</taxon>
        <taxon>Gammaproteobacteria</taxon>
        <taxon>SAR86 cluster</taxon>
    </lineage>
</organism>
<dbReference type="Gene3D" id="6.10.250.2860">
    <property type="match status" value="1"/>
</dbReference>
<feature type="binding site" evidence="7">
    <location>
        <begin position="322"/>
        <end position="325"/>
    </location>
    <ligand>
        <name>GTP</name>
        <dbReference type="ChEBI" id="CHEBI:37565"/>
    </ligand>
</feature>
<dbReference type="PANTHER" id="PTHR10229">
    <property type="entry name" value="GTP-BINDING PROTEIN HFLX"/>
    <property type="match status" value="1"/>
</dbReference>
<evidence type="ECO:0000256" key="5">
    <source>
        <dbReference type="ARBA" id="ARBA00023134"/>
    </source>
</evidence>
<dbReference type="HAMAP" id="MF_00900">
    <property type="entry name" value="GTPase_HflX"/>
    <property type="match status" value="1"/>
</dbReference>
<feature type="binding site" evidence="7">
    <location>
        <begin position="234"/>
        <end position="238"/>
    </location>
    <ligand>
        <name>GTP</name>
        <dbReference type="ChEBI" id="CHEBI:37565"/>
    </ligand>
</feature>
<dbReference type="PROSITE" id="PS51705">
    <property type="entry name" value="G_HFLX"/>
    <property type="match status" value="1"/>
</dbReference>
<dbReference type="NCBIfam" id="TIGR03156">
    <property type="entry name" value="GTP_HflX"/>
    <property type="match status" value="1"/>
</dbReference>
<dbReference type="InterPro" id="IPR025121">
    <property type="entry name" value="GTPase_HflX_N"/>
</dbReference>
<keyword evidence="4 8" id="KW-0460">Magnesium</keyword>
<dbReference type="InterPro" id="IPR006073">
    <property type="entry name" value="GTP-bd"/>
</dbReference>
<dbReference type="Pfam" id="PF01926">
    <property type="entry name" value="MMR_HSR1"/>
    <property type="match status" value="1"/>
</dbReference>
<keyword evidence="5 6" id="KW-0342">GTP-binding</keyword>
<dbReference type="InterPro" id="IPR030394">
    <property type="entry name" value="G_HFLX_dom"/>
</dbReference>
<accession>A0A520N2Q8</accession>
<dbReference type="Pfam" id="PF16360">
    <property type="entry name" value="GTP-bdg_M"/>
    <property type="match status" value="1"/>
</dbReference>
<dbReference type="PRINTS" id="PR00326">
    <property type="entry name" value="GTP1OBG"/>
</dbReference>
<comment type="cofactor">
    <cofactor evidence="8">
        <name>Mg(2+)</name>
        <dbReference type="ChEBI" id="CHEBI:18420"/>
    </cofactor>
</comment>
<dbReference type="InterPro" id="IPR042108">
    <property type="entry name" value="GTPase_HflX_N_sf"/>
</dbReference>
<proteinExistence type="inferred from homology"/>
<sequence length="438" mass="49759">MNIVESNTIQKTLLIYIEVDSLNQKEKLEKSYDEFYSLAHSSGVEIVKATKFKQKIPITSSFISKGKLDQIKNELIDLDVDLIIINHQLSASQNRNLENFFAKRVIDKTELILDIFATRASSYIGKLQVELAQLNHLSTRLIRGWTHLERQKGGIGLRGPGETQLETDRRLIGKRIKRLNSRLDKAHKQREINRYSRKKSRNKLVALVGYTNAGKTTLFNKLTESMQLAEDKLFATLDSVTRKNKVPDHGPILFSDTVGFISDLPTQLVESFKATLDELKTADLLLHIVDISDTDHKIKVLEVNSILEELGLENIPQTIVNNKCDLVCNSKLSPMRKRKHDEIFISAENESEFEDLRSSINKNLFNGIYEGWVSLDTSLGNIRSQLFDMGCVEEEKISSNGTMFANIKIGNDELDQFIGLKGFELCHDKDILFESTKA</sequence>
<dbReference type="PIRSF" id="PIRSF006809">
    <property type="entry name" value="GTP-binding_hflX_prd"/>
    <property type="match status" value="1"/>
</dbReference>
<evidence type="ECO:0000256" key="7">
    <source>
        <dbReference type="PIRSR" id="PIRSR006809-1"/>
    </source>
</evidence>
<evidence type="ECO:0000256" key="3">
    <source>
        <dbReference type="ARBA" id="ARBA00022741"/>
    </source>
</evidence>
<keyword evidence="2 8" id="KW-0479">Metal-binding</keyword>
<dbReference type="EMBL" id="SHBJ01000028">
    <property type="protein sequence ID" value="RZO27773.1"/>
    <property type="molecule type" value="Genomic_DNA"/>
</dbReference>
<dbReference type="InterPro" id="IPR027417">
    <property type="entry name" value="P-loop_NTPase"/>
</dbReference>
<feature type="domain" description="Hflx-type G" evidence="9">
    <location>
        <begin position="203"/>
        <end position="368"/>
    </location>
</feature>
<evidence type="ECO:0000256" key="8">
    <source>
        <dbReference type="PIRSR" id="PIRSR006809-2"/>
    </source>
</evidence>
<dbReference type="Proteomes" id="UP000315283">
    <property type="component" value="Unassembled WGS sequence"/>
</dbReference>
<dbReference type="GO" id="GO:0043022">
    <property type="term" value="F:ribosome binding"/>
    <property type="evidence" value="ECO:0007669"/>
    <property type="project" value="TreeGrafter"/>
</dbReference>
<dbReference type="Pfam" id="PF13167">
    <property type="entry name" value="GTP-bdg_N"/>
    <property type="match status" value="1"/>
</dbReference>
<evidence type="ECO:0000256" key="1">
    <source>
        <dbReference type="ARBA" id="ARBA00022490"/>
    </source>
</evidence>
<comment type="function">
    <text evidence="6">GTPase that associates with the 50S ribosomal subunit and may have a role during protein synthesis or ribosome biogenesis.</text>
</comment>
<dbReference type="Gene3D" id="3.40.50.300">
    <property type="entry name" value="P-loop containing nucleotide triphosphate hydrolases"/>
    <property type="match status" value="1"/>
</dbReference>
<dbReference type="FunFam" id="3.40.50.11060:FF:000001">
    <property type="entry name" value="GTPase HflX"/>
    <property type="match status" value="1"/>
</dbReference>
<keyword evidence="1 6" id="KW-0963">Cytoplasm</keyword>
<comment type="caution">
    <text evidence="10">The sequence shown here is derived from an EMBL/GenBank/DDBJ whole genome shotgun (WGS) entry which is preliminary data.</text>
</comment>
<evidence type="ECO:0000313" key="11">
    <source>
        <dbReference type="Proteomes" id="UP000315283"/>
    </source>
</evidence>
<feature type="binding site" evidence="8">
    <location>
        <position position="216"/>
    </location>
    <ligand>
        <name>Mg(2+)</name>
        <dbReference type="ChEBI" id="CHEBI:18420"/>
    </ligand>
</feature>
<evidence type="ECO:0000256" key="6">
    <source>
        <dbReference type="HAMAP-Rule" id="MF_00900"/>
    </source>
</evidence>
<dbReference type="SUPFAM" id="SSF52540">
    <property type="entry name" value="P-loop containing nucleoside triphosphate hydrolases"/>
    <property type="match status" value="1"/>
</dbReference>
<name>A0A520N2Q8_9GAMM</name>
<evidence type="ECO:0000256" key="4">
    <source>
        <dbReference type="ARBA" id="ARBA00022842"/>
    </source>
</evidence>
<dbReference type="GO" id="GO:0005737">
    <property type="term" value="C:cytoplasm"/>
    <property type="evidence" value="ECO:0007669"/>
    <property type="project" value="UniProtKB-SubCell"/>
</dbReference>
<gene>
    <name evidence="6 10" type="primary">hflX</name>
    <name evidence="10" type="ORF">EVA97_03730</name>
</gene>
<dbReference type="InterPro" id="IPR016496">
    <property type="entry name" value="GTPase_HflX"/>
</dbReference>
<dbReference type="AlphaFoldDB" id="A0A520N2Q8"/>
<feature type="binding site" evidence="8">
    <location>
        <position position="236"/>
    </location>
    <ligand>
        <name>Mg(2+)</name>
        <dbReference type="ChEBI" id="CHEBI:18420"/>
    </ligand>
</feature>
<dbReference type="PANTHER" id="PTHR10229:SF0">
    <property type="entry name" value="GTP-BINDING PROTEIN 6-RELATED"/>
    <property type="match status" value="1"/>
</dbReference>
<evidence type="ECO:0000256" key="2">
    <source>
        <dbReference type="ARBA" id="ARBA00022723"/>
    </source>
</evidence>
<dbReference type="CDD" id="cd01878">
    <property type="entry name" value="HflX"/>
    <property type="match status" value="1"/>
</dbReference>
<dbReference type="GO" id="GO:0005525">
    <property type="term" value="F:GTP binding"/>
    <property type="evidence" value="ECO:0007669"/>
    <property type="project" value="UniProtKB-UniRule"/>
</dbReference>
<comment type="similarity">
    <text evidence="6">Belongs to the TRAFAC class OBG-HflX-like GTPase superfamily. HflX GTPase family.</text>
</comment>
<dbReference type="GO" id="GO:0046872">
    <property type="term" value="F:metal ion binding"/>
    <property type="evidence" value="ECO:0007669"/>
    <property type="project" value="UniProtKB-KW"/>
</dbReference>
<comment type="subcellular location">
    <subcellularLocation>
        <location evidence="6">Cytoplasm</location>
    </subcellularLocation>
    <text evidence="6">May associate with membranes.</text>
</comment>
<reference evidence="10 11" key="1">
    <citation type="submission" date="2019-02" db="EMBL/GenBank/DDBJ databases">
        <title>Prokaryotic population dynamics and viral predation in marine succession experiment using metagenomics: the confinement effect.</title>
        <authorList>
            <person name="Haro-Moreno J.M."/>
            <person name="Rodriguez-Valera F."/>
            <person name="Lopez-Perez M."/>
        </authorList>
    </citation>
    <scope>NUCLEOTIDE SEQUENCE [LARGE SCALE GENOMIC DNA]</scope>
    <source>
        <strain evidence="10">MED-G164</strain>
    </source>
</reference>
<dbReference type="GO" id="GO:0003924">
    <property type="term" value="F:GTPase activity"/>
    <property type="evidence" value="ECO:0007669"/>
    <property type="project" value="UniProtKB-UniRule"/>
</dbReference>
<feature type="binding site" evidence="7">
    <location>
        <begin position="209"/>
        <end position="216"/>
    </location>
    <ligand>
        <name>GTP</name>
        <dbReference type="ChEBI" id="CHEBI:37565"/>
    </ligand>
</feature>
<protein>
    <recommendedName>
        <fullName evidence="6">GTPase HflX</fullName>
    </recommendedName>
    <alternativeName>
        <fullName evidence="6">GTP-binding protein HflX</fullName>
    </alternativeName>
</protein>